<evidence type="ECO:0000259" key="4">
    <source>
        <dbReference type="Pfam" id="PF07638"/>
    </source>
</evidence>
<dbReference type="InterPro" id="IPR036388">
    <property type="entry name" value="WH-like_DNA-bd_sf"/>
</dbReference>
<dbReference type="InterPro" id="IPR011517">
    <property type="entry name" value="RNA_pol_sigma70_ECF-like"/>
</dbReference>
<evidence type="ECO:0000256" key="3">
    <source>
        <dbReference type="ARBA" id="ARBA00023163"/>
    </source>
</evidence>
<dbReference type="GO" id="GO:0016987">
    <property type="term" value="F:sigma factor activity"/>
    <property type="evidence" value="ECO:0007669"/>
    <property type="project" value="UniProtKB-KW"/>
</dbReference>
<dbReference type="PANTHER" id="PTHR43133:SF39">
    <property type="entry name" value="SIMILAR TO RNA POLYMERASE SIGMA-E FACTOR"/>
    <property type="match status" value="1"/>
</dbReference>
<dbReference type="InterPro" id="IPR039425">
    <property type="entry name" value="RNA_pol_sigma-70-like"/>
</dbReference>
<keyword evidence="3" id="KW-0804">Transcription</keyword>
<name>A0A2S8G4X1_9BACT</name>
<dbReference type="EMBL" id="PUHY01000004">
    <property type="protein sequence ID" value="PQO39499.1"/>
    <property type="molecule type" value="Genomic_DNA"/>
</dbReference>
<evidence type="ECO:0000256" key="2">
    <source>
        <dbReference type="ARBA" id="ARBA00023082"/>
    </source>
</evidence>
<dbReference type="InterPro" id="IPR053812">
    <property type="entry name" value="HTH_Sigma70_ECF-like"/>
</dbReference>
<dbReference type="RefSeq" id="WP_105327936.1">
    <property type="nucleotide sequence ID" value="NZ_PUHY01000004.1"/>
</dbReference>
<evidence type="ECO:0000313" key="5">
    <source>
        <dbReference type="EMBL" id="PQO39499.1"/>
    </source>
</evidence>
<dbReference type="CDD" id="cd06171">
    <property type="entry name" value="Sigma70_r4"/>
    <property type="match status" value="1"/>
</dbReference>
<dbReference type="InterPro" id="IPR013324">
    <property type="entry name" value="RNA_pol_sigma_r3/r4-like"/>
</dbReference>
<reference evidence="5 6" key="1">
    <citation type="submission" date="2018-02" db="EMBL/GenBank/DDBJ databases">
        <title>Comparative genomes isolates from brazilian mangrove.</title>
        <authorList>
            <person name="Araujo J.E."/>
            <person name="Taketani R.G."/>
            <person name="Silva M.C.P."/>
            <person name="Loureco M.V."/>
            <person name="Andreote F.D."/>
        </authorList>
    </citation>
    <scope>NUCLEOTIDE SEQUENCE [LARGE SCALE GENOMIC DNA]</scope>
    <source>
        <strain evidence="5 6">Hex-1 MGV</strain>
    </source>
</reference>
<dbReference type="InterPro" id="IPR014284">
    <property type="entry name" value="RNA_pol_sigma-70_dom"/>
</dbReference>
<sequence>MSDDVESLLASLSEGNQAAADKLLPVLYQELKGIANQHMRNERADHTLQATALVHEAFLKLVDQNRVQWQGKAHFCAVASNIMRRILVDHARTKNAAKRGKGAQRITLEEGLVAGDPQSNVDLVELDELLTELATLNPRHAKIIEMRYFAGMTVEETAAALDVSVSTVKGDWRMAKAWLTSRMESDTETSED</sequence>
<evidence type="ECO:0000256" key="1">
    <source>
        <dbReference type="ARBA" id="ARBA00023015"/>
    </source>
</evidence>
<dbReference type="AlphaFoldDB" id="A0A2S8G4X1"/>
<feature type="domain" description="RNA polymerase sigma-70 ECF-like HTH" evidence="4">
    <location>
        <begin position="4"/>
        <end position="184"/>
    </location>
</feature>
<proteinExistence type="predicted"/>
<dbReference type="GO" id="GO:0006352">
    <property type="term" value="P:DNA-templated transcription initiation"/>
    <property type="evidence" value="ECO:0007669"/>
    <property type="project" value="InterPro"/>
</dbReference>
<dbReference type="NCBIfam" id="TIGR02937">
    <property type="entry name" value="sigma70-ECF"/>
    <property type="match status" value="1"/>
</dbReference>
<comment type="caution">
    <text evidence="5">The sequence shown here is derived from an EMBL/GenBank/DDBJ whole genome shotgun (WGS) entry which is preliminary data.</text>
</comment>
<dbReference type="OrthoDB" id="278371at2"/>
<keyword evidence="1" id="KW-0805">Transcription regulation</keyword>
<gene>
    <name evidence="5" type="ORF">C5Y83_01775</name>
</gene>
<evidence type="ECO:0000313" key="6">
    <source>
        <dbReference type="Proteomes" id="UP000238322"/>
    </source>
</evidence>
<dbReference type="Pfam" id="PF07638">
    <property type="entry name" value="Sigma70_ECF"/>
    <property type="match status" value="1"/>
</dbReference>
<dbReference type="NCBIfam" id="TIGR02999">
    <property type="entry name" value="Sig-70_X6"/>
    <property type="match status" value="1"/>
</dbReference>
<dbReference type="Gene3D" id="1.10.1740.10">
    <property type="match status" value="1"/>
</dbReference>
<dbReference type="Proteomes" id="UP000238322">
    <property type="component" value="Unassembled WGS sequence"/>
</dbReference>
<organism evidence="5 6">
    <name type="scientific">Blastopirellula marina</name>
    <dbReference type="NCBI Taxonomy" id="124"/>
    <lineage>
        <taxon>Bacteria</taxon>
        <taxon>Pseudomonadati</taxon>
        <taxon>Planctomycetota</taxon>
        <taxon>Planctomycetia</taxon>
        <taxon>Pirellulales</taxon>
        <taxon>Pirellulaceae</taxon>
        <taxon>Blastopirellula</taxon>
    </lineage>
</organism>
<dbReference type="Gene3D" id="1.10.10.10">
    <property type="entry name" value="Winged helix-like DNA-binding domain superfamily/Winged helix DNA-binding domain"/>
    <property type="match status" value="1"/>
</dbReference>
<protein>
    <submittedName>
        <fullName evidence="5">RNA polymerase subunit sigma-70</fullName>
    </submittedName>
</protein>
<dbReference type="PANTHER" id="PTHR43133">
    <property type="entry name" value="RNA POLYMERASE ECF-TYPE SIGMA FACTO"/>
    <property type="match status" value="1"/>
</dbReference>
<keyword evidence="2" id="KW-0731">Sigma factor</keyword>
<dbReference type="SUPFAM" id="SSF88659">
    <property type="entry name" value="Sigma3 and sigma4 domains of RNA polymerase sigma factors"/>
    <property type="match status" value="1"/>
</dbReference>
<accession>A0A2S8G4X1</accession>